<dbReference type="Proteomes" id="UP000324800">
    <property type="component" value="Unassembled WGS sequence"/>
</dbReference>
<evidence type="ECO:0000313" key="3">
    <source>
        <dbReference type="EMBL" id="KAA6402970.1"/>
    </source>
</evidence>
<evidence type="ECO:0000256" key="1">
    <source>
        <dbReference type="SAM" id="MobiDB-lite"/>
    </source>
</evidence>
<dbReference type="AlphaFoldDB" id="A0A5J4X6Z1"/>
<dbReference type="InterPro" id="IPR027417">
    <property type="entry name" value="P-loop_NTPase"/>
</dbReference>
<dbReference type="SUPFAM" id="SSF52540">
    <property type="entry name" value="P-loop containing nucleoside triphosphate hydrolases"/>
    <property type="match status" value="1"/>
</dbReference>
<name>A0A5J4X6Z1_9EUKA</name>
<proteinExistence type="predicted"/>
<reference evidence="3 4" key="1">
    <citation type="submission" date="2019-03" db="EMBL/GenBank/DDBJ databases">
        <title>Single cell metagenomics reveals metabolic interactions within the superorganism composed of flagellate Streblomastix strix and complex community of Bacteroidetes bacteria on its surface.</title>
        <authorList>
            <person name="Treitli S.C."/>
            <person name="Kolisko M."/>
            <person name="Husnik F."/>
            <person name="Keeling P."/>
            <person name="Hampl V."/>
        </authorList>
    </citation>
    <scope>NUCLEOTIDE SEQUENCE [LARGE SCALE GENOMIC DNA]</scope>
    <source>
        <strain evidence="3">ST1C</strain>
    </source>
</reference>
<feature type="transmembrane region" description="Helical" evidence="2">
    <location>
        <begin position="12"/>
        <end position="31"/>
    </location>
</feature>
<protein>
    <submittedName>
        <fullName evidence="3">Uncharacterized protein</fullName>
    </submittedName>
</protein>
<evidence type="ECO:0000256" key="2">
    <source>
        <dbReference type="SAM" id="Phobius"/>
    </source>
</evidence>
<dbReference type="EMBL" id="SNRW01000158">
    <property type="protein sequence ID" value="KAA6402970.1"/>
    <property type="molecule type" value="Genomic_DNA"/>
</dbReference>
<dbReference type="Gene3D" id="3.40.50.300">
    <property type="entry name" value="P-loop containing nucleotide triphosphate hydrolases"/>
    <property type="match status" value="1"/>
</dbReference>
<keyword evidence="2" id="KW-0472">Membrane</keyword>
<organism evidence="3 4">
    <name type="scientific">Streblomastix strix</name>
    <dbReference type="NCBI Taxonomy" id="222440"/>
    <lineage>
        <taxon>Eukaryota</taxon>
        <taxon>Metamonada</taxon>
        <taxon>Preaxostyla</taxon>
        <taxon>Oxymonadida</taxon>
        <taxon>Streblomastigidae</taxon>
        <taxon>Streblomastix</taxon>
    </lineage>
</organism>
<keyword evidence="2" id="KW-1133">Transmembrane helix</keyword>
<evidence type="ECO:0000313" key="4">
    <source>
        <dbReference type="Proteomes" id="UP000324800"/>
    </source>
</evidence>
<gene>
    <name evidence="3" type="ORF">EZS28_001512</name>
</gene>
<sequence>MDEKAGEYVKFIQIISIIVLSSAGPILYIIVECFYWHRILIYSASSSGLGYKRVVKLDHHSQFANKYGMKYFFMSARTGDNVNAAMLKIASDLAGVKQTIIELETSTSQATATIQRFGEAASNEQEESDKDKQKKKKKKSEDCMIL</sequence>
<feature type="region of interest" description="Disordered" evidence="1">
    <location>
        <begin position="118"/>
        <end position="146"/>
    </location>
</feature>
<dbReference type="OrthoDB" id="6585768at2759"/>
<keyword evidence="2" id="KW-0812">Transmembrane</keyword>
<comment type="caution">
    <text evidence="3">The sequence shown here is derived from an EMBL/GenBank/DDBJ whole genome shotgun (WGS) entry which is preliminary data.</text>
</comment>
<accession>A0A5J4X6Z1</accession>